<proteinExistence type="predicted"/>
<protein>
    <submittedName>
        <fullName evidence="1">Uncharacterized protein</fullName>
    </submittedName>
</protein>
<sequence length="51" mass="5548">MNLSPCGQVGLKIRCGQAHCCHIYFNAAQSVYAKTSKNLVLSHVPVVSLLF</sequence>
<dbReference type="EMBL" id="GBXM01089355">
    <property type="protein sequence ID" value="JAH19222.1"/>
    <property type="molecule type" value="Transcribed_RNA"/>
</dbReference>
<reference evidence="1" key="2">
    <citation type="journal article" date="2015" name="Fish Shellfish Immunol.">
        <title>Early steps in the European eel (Anguilla anguilla)-Vibrio vulnificus interaction in the gills: Role of the RtxA13 toxin.</title>
        <authorList>
            <person name="Callol A."/>
            <person name="Pajuelo D."/>
            <person name="Ebbesson L."/>
            <person name="Teles M."/>
            <person name="MacKenzie S."/>
            <person name="Amaro C."/>
        </authorList>
    </citation>
    <scope>NUCLEOTIDE SEQUENCE</scope>
</reference>
<evidence type="ECO:0000313" key="1">
    <source>
        <dbReference type="EMBL" id="JAH19222.1"/>
    </source>
</evidence>
<accession>A0A0E9QS24</accession>
<dbReference type="AlphaFoldDB" id="A0A0E9QS24"/>
<organism evidence="1">
    <name type="scientific">Anguilla anguilla</name>
    <name type="common">European freshwater eel</name>
    <name type="synonym">Muraena anguilla</name>
    <dbReference type="NCBI Taxonomy" id="7936"/>
    <lineage>
        <taxon>Eukaryota</taxon>
        <taxon>Metazoa</taxon>
        <taxon>Chordata</taxon>
        <taxon>Craniata</taxon>
        <taxon>Vertebrata</taxon>
        <taxon>Euteleostomi</taxon>
        <taxon>Actinopterygii</taxon>
        <taxon>Neopterygii</taxon>
        <taxon>Teleostei</taxon>
        <taxon>Anguilliformes</taxon>
        <taxon>Anguillidae</taxon>
        <taxon>Anguilla</taxon>
    </lineage>
</organism>
<name>A0A0E9QS24_ANGAN</name>
<reference evidence="1" key="1">
    <citation type="submission" date="2014-11" db="EMBL/GenBank/DDBJ databases">
        <authorList>
            <person name="Amaro Gonzalez C."/>
        </authorList>
    </citation>
    <scope>NUCLEOTIDE SEQUENCE</scope>
</reference>